<organism evidence="2 3">
    <name type="scientific">Gigaspora rosea</name>
    <dbReference type="NCBI Taxonomy" id="44941"/>
    <lineage>
        <taxon>Eukaryota</taxon>
        <taxon>Fungi</taxon>
        <taxon>Fungi incertae sedis</taxon>
        <taxon>Mucoromycota</taxon>
        <taxon>Glomeromycotina</taxon>
        <taxon>Glomeromycetes</taxon>
        <taxon>Diversisporales</taxon>
        <taxon>Gigasporaceae</taxon>
        <taxon>Gigaspora</taxon>
    </lineage>
</organism>
<dbReference type="EMBL" id="QKWP01000028">
    <property type="protein sequence ID" value="RIB29831.1"/>
    <property type="molecule type" value="Genomic_DNA"/>
</dbReference>
<dbReference type="OrthoDB" id="2445123at2759"/>
<feature type="compositionally biased region" description="Basic and acidic residues" evidence="1">
    <location>
        <begin position="119"/>
        <end position="128"/>
    </location>
</feature>
<name>A0A397W6W3_9GLOM</name>
<dbReference type="Proteomes" id="UP000266673">
    <property type="component" value="Unassembled WGS sequence"/>
</dbReference>
<feature type="compositionally biased region" description="Polar residues" evidence="1">
    <location>
        <begin position="71"/>
        <end position="118"/>
    </location>
</feature>
<accession>A0A397W6W3</accession>
<reference evidence="2 3" key="1">
    <citation type="submission" date="2018-06" db="EMBL/GenBank/DDBJ databases">
        <title>Comparative genomics reveals the genomic features of Rhizophagus irregularis, R. cerebriforme, R. diaphanum and Gigaspora rosea, and their symbiotic lifestyle signature.</title>
        <authorList>
            <person name="Morin E."/>
            <person name="San Clemente H."/>
            <person name="Chen E.C.H."/>
            <person name="De La Providencia I."/>
            <person name="Hainaut M."/>
            <person name="Kuo A."/>
            <person name="Kohler A."/>
            <person name="Murat C."/>
            <person name="Tang N."/>
            <person name="Roy S."/>
            <person name="Loubradou J."/>
            <person name="Henrissat B."/>
            <person name="Grigoriev I.V."/>
            <person name="Corradi N."/>
            <person name="Roux C."/>
            <person name="Martin F.M."/>
        </authorList>
    </citation>
    <scope>NUCLEOTIDE SEQUENCE [LARGE SCALE GENOMIC DNA]</scope>
    <source>
        <strain evidence="2 3">DAOM 194757</strain>
    </source>
</reference>
<keyword evidence="3" id="KW-1185">Reference proteome</keyword>
<proteinExistence type="predicted"/>
<evidence type="ECO:0000313" key="2">
    <source>
        <dbReference type="EMBL" id="RIB29831.1"/>
    </source>
</evidence>
<dbReference type="AlphaFoldDB" id="A0A397W6W3"/>
<feature type="region of interest" description="Disordered" evidence="1">
    <location>
        <begin position="67"/>
        <end position="128"/>
    </location>
</feature>
<evidence type="ECO:0000256" key="1">
    <source>
        <dbReference type="SAM" id="MobiDB-lite"/>
    </source>
</evidence>
<comment type="caution">
    <text evidence="2">The sequence shown here is derived from an EMBL/GenBank/DDBJ whole genome shotgun (WGS) entry which is preliminary data.</text>
</comment>
<evidence type="ECO:0000313" key="3">
    <source>
        <dbReference type="Proteomes" id="UP000266673"/>
    </source>
</evidence>
<sequence>MSSSKTFNNFKEKLNKIPILNLDIVTLKTEFTDHINIGLIKEDKYLKKTYDLNFQITKYILELKRRKRRTSNPTSYSNPTKKGKISSTINFSTNENIYSETNHTSNPYEASKSDSNIETDIKMPDSYK</sequence>
<gene>
    <name evidence="2" type="ORF">C2G38_2154324</name>
</gene>
<protein>
    <submittedName>
        <fullName evidence="2">Uncharacterized protein</fullName>
    </submittedName>
</protein>